<dbReference type="Proteomes" id="UP000292052">
    <property type="component" value="Unassembled WGS sequence"/>
</dbReference>
<evidence type="ECO:0000313" key="2">
    <source>
        <dbReference type="Proteomes" id="UP000292052"/>
    </source>
</evidence>
<dbReference type="OrthoDB" id="8028114at2759"/>
<proteinExistence type="predicted"/>
<accession>A0A482W184</accession>
<comment type="caution">
    <text evidence="1">The sequence shown here is derived from an EMBL/GenBank/DDBJ whole genome shotgun (WGS) entry which is preliminary data.</text>
</comment>
<gene>
    <name evidence="1" type="ORF">BDFB_013669</name>
</gene>
<protein>
    <submittedName>
        <fullName evidence="1">Uncharacterized protein</fullName>
    </submittedName>
</protein>
<keyword evidence="2" id="KW-1185">Reference proteome</keyword>
<reference evidence="1 2" key="1">
    <citation type="submission" date="2017-03" db="EMBL/GenBank/DDBJ databases">
        <title>Genome of the blue death feigning beetle - Asbolus verrucosus.</title>
        <authorList>
            <person name="Rider S.D."/>
        </authorList>
    </citation>
    <scope>NUCLEOTIDE SEQUENCE [LARGE SCALE GENOMIC DNA]</scope>
    <source>
        <strain evidence="1">Butters</strain>
        <tissue evidence="1">Head and leg muscle</tissue>
    </source>
</reference>
<dbReference type="AlphaFoldDB" id="A0A482W184"/>
<sequence length="82" mass="9854">MDDAPRTFVCRLSQTLTAERYRDIIHQFFEEFHDDEIVDRHFQQDDATTYTTHETLNLMQEVFDERVISFKLQAALPDWPDC</sequence>
<feature type="non-terminal residue" evidence="1">
    <location>
        <position position="82"/>
    </location>
</feature>
<evidence type="ECO:0000313" key="1">
    <source>
        <dbReference type="EMBL" id="RZC38806.1"/>
    </source>
</evidence>
<organism evidence="1 2">
    <name type="scientific">Asbolus verrucosus</name>
    <name type="common">Desert ironclad beetle</name>
    <dbReference type="NCBI Taxonomy" id="1661398"/>
    <lineage>
        <taxon>Eukaryota</taxon>
        <taxon>Metazoa</taxon>
        <taxon>Ecdysozoa</taxon>
        <taxon>Arthropoda</taxon>
        <taxon>Hexapoda</taxon>
        <taxon>Insecta</taxon>
        <taxon>Pterygota</taxon>
        <taxon>Neoptera</taxon>
        <taxon>Endopterygota</taxon>
        <taxon>Coleoptera</taxon>
        <taxon>Polyphaga</taxon>
        <taxon>Cucujiformia</taxon>
        <taxon>Tenebrionidae</taxon>
        <taxon>Pimeliinae</taxon>
        <taxon>Asbolus</taxon>
    </lineage>
</organism>
<name>A0A482W184_ASBVE</name>
<dbReference type="EMBL" id="QDEB01039943">
    <property type="protein sequence ID" value="RZC38806.1"/>
    <property type="molecule type" value="Genomic_DNA"/>
</dbReference>